<dbReference type="GO" id="GO:0019028">
    <property type="term" value="C:viral capsid"/>
    <property type="evidence" value="ECO:0007669"/>
    <property type="project" value="UniProtKB-KW"/>
</dbReference>
<reference evidence="1 2" key="1">
    <citation type="submission" date="2015-11" db="EMBL/GenBank/DDBJ databases">
        <title>Bacteriophages of Xanthomonas arboricola pv. juglandis: Characterization of two phages.</title>
        <authorList>
            <person name="Domotor D."/>
            <person name="Frank T."/>
            <person name="Rakhely G."/>
            <person name="Doffkay Z."/>
            <person name="Schneider G."/>
            <person name="Kovacs T."/>
        </authorList>
    </citation>
    <scope>NUCLEOTIDE SEQUENCE [LARGE SCALE GENOMIC DNA]</scope>
</reference>
<evidence type="ECO:0000313" key="1">
    <source>
        <dbReference type="EMBL" id="AMW36127.1"/>
    </source>
</evidence>
<sequence>MATVRLSDAVIPAVYDSYQSLNDPQVTNIYESGIIARSELLDAIARSGGKTGTIPAWLDLDASIEENQSNDDPTDFATPNKLGSTSMQYRKAWVNQSWSAMDLVSELAGSNPMQRIRNRFGTYWLRRDQARLLSIVRGILADNIANDGGDMVVNIGGNAGDAGLWNAEAAIDAEFTMGDQAGAFSTILTHSQVVARMEKADLIDTIPDSQGRPVRYYRGKRVVMDDNAPKTGTGANTVYTSIFFGSGAVGFGGVAGHAFAIGEGIPLNPSWVAREEQAGNGGGMEEIGERRTILMHPFGFSWIEGTLTEFSPTNADLAAAAHWNRVVPRKNVPMAFLQSKA</sequence>
<keyword evidence="1" id="KW-0946">Virion</keyword>
<evidence type="ECO:0000313" key="2">
    <source>
        <dbReference type="Proteomes" id="UP000225190"/>
    </source>
</evidence>
<organism evidence="1 2">
    <name type="scientific">Xanthomonas phage XAJ2</name>
    <dbReference type="NCBI Taxonomy" id="1775249"/>
    <lineage>
        <taxon>Viruses</taxon>
        <taxon>Duplodnaviria</taxon>
        <taxon>Heunggongvirae</taxon>
        <taxon>Uroviricota</taxon>
        <taxon>Caudoviricetes</taxon>
        <taxon>Caudoviricetes incertae sedis</taxon>
        <taxon>Xajduovirus</taxon>
        <taxon>Xajduovirus XAJ2</taxon>
    </lineage>
</organism>
<keyword evidence="2" id="KW-1185">Reference proteome</keyword>
<dbReference type="EMBL" id="KU197014">
    <property type="protein sequence ID" value="AMW36127.1"/>
    <property type="molecule type" value="Genomic_DNA"/>
</dbReference>
<accession>A0A1I9L2E0</accession>
<dbReference type="Proteomes" id="UP000225190">
    <property type="component" value="Segment"/>
</dbReference>
<keyword evidence="1" id="KW-0167">Capsid protein</keyword>
<name>A0A1I9L2E0_9CAUD</name>
<protein>
    <submittedName>
        <fullName evidence="1">Coat protein</fullName>
    </submittedName>
</protein>
<proteinExistence type="predicted"/>